<dbReference type="PROSITE" id="PS51257">
    <property type="entry name" value="PROKAR_LIPOPROTEIN"/>
    <property type="match status" value="1"/>
</dbReference>
<keyword evidence="1" id="KW-0175">Coiled coil</keyword>
<proteinExistence type="predicted"/>
<evidence type="ECO:0000256" key="2">
    <source>
        <dbReference type="SAM" id="MobiDB-lite"/>
    </source>
</evidence>
<evidence type="ECO:0000313" key="4">
    <source>
        <dbReference type="EMBL" id="OZC02430.1"/>
    </source>
</evidence>
<accession>A0A259TXK6</accession>
<name>A0A259TXK6_9BACT</name>
<dbReference type="EMBL" id="MQWB01000001">
    <property type="protein sequence ID" value="OZC02430.1"/>
    <property type="molecule type" value="Genomic_DNA"/>
</dbReference>
<comment type="caution">
    <text evidence="4">The sequence shown here is derived from an EMBL/GenBank/DDBJ whole genome shotgun (WGS) entry which is preliminary data.</text>
</comment>
<evidence type="ECO:0000256" key="3">
    <source>
        <dbReference type="SAM" id="SignalP"/>
    </source>
</evidence>
<gene>
    <name evidence="4" type="ORF">BSZ36_05225</name>
</gene>
<feature type="coiled-coil region" evidence="1">
    <location>
        <begin position="366"/>
        <end position="406"/>
    </location>
</feature>
<dbReference type="AlphaFoldDB" id="A0A259TXK6"/>
<dbReference type="RefSeq" id="WP_094546678.1">
    <property type="nucleotide sequence ID" value="NZ_MQWB01000001.1"/>
</dbReference>
<protein>
    <recommendedName>
        <fullName evidence="6">Peptidase C-terminal archaeal/bacterial domain-containing protein</fullName>
    </recommendedName>
</protein>
<reference evidence="4 5" key="1">
    <citation type="submission" date="2016-11" db="EMBL/GenBank/DDBJ databases">
        <title>Study of marine rhodopsin-containing bacteria.</title>
        <authorList>
            <person name="Yoshizawa S."/>
            <person name="Kumagai Y."/>
            <person name="Kogure K."/>
        </authorList>
    </citation>
    <scope>NUCLEOTIDE SEQUENCE [LARGE SCALE GENOMIC DNA]</scope>
    <source>
        <strain evidence="4 5">SG-29</strain>
    </source>
</reference>
<keyword evidence="3" id="KW-0732">Signal</keyword>
<dbReference type="InParanoid" id="A0A259TXK6"/>
<evidence type="ECO:0008006" key="6">
    <source>
        <dbReference type="Google" id="ProtNLM"/>
    </source>
</evidence>
<keyword evidence="5" id="KW-1185">Reference proteome</keyword>
<dbReference type="Gene3D" id="2.60.120.380">
    <property type="match status" value="1"/>
</dbReference>
<feature type="region of interest" description="Disordered" evidence="2">
    <location>
        <begin position="26"/>
        <end position="46"/>
    </location>
</feature>
<evidence type="ECO:0000256" key="1">
    <source>
        <dbReference type="SAM" id="Coils"/>
    </source>
</evidence>
<organism evidence="4 5">
    <name type="scientific">Rubricoccus marinus</name>
    <dbReference type="NCBI Taxonomy" id="716817"/>
    <lineage>
        <taxon>Bacteria</taxon>
        <taxon>Pseudomonadati</taxon>
        <taxon>Rhodothermota</taxon>
        <taxon>Rhodothermia</taxon>
        <taxon>Rhodothermales</taxon>
        <taxon>Rubricoccaceae</taxon>
        <taxon>Rubricoccus</taxon>
    </lineage>
</organism>
<evidence type="ECO:0000313" key="5">
    <source>
        <dbReference type="Proteomes" id="UP000216446"/>
    </source>
</evidence>
<dbReference type="Proteomes" id="UP000216446">
    <property type="component" value="Unassembled WGS sequence"/>
</dbReference>
<feature type="signal peptide" evidence="3">
    <location>
        <begin position="1"/>
        <end position="20"/>
    </location>
</feature>
<feature type="chain" id="PRO_5012785473" description="Peptidase C-terminal archaeal/bacterial domain-containing protein" evidence="3">
    <location>
        <begin position="21"/>
        <end position="534"/>
    </location>
</feature>
<dbReference type="OrthoDB" id="8893233at2"/>
<sequence>MRHPIWTALLAVTLFGCEFAFPPTGWDDAPSPRATASGGTPSADPAVARLDPVELRMGQALRYEIQPPRGERVQSVYPDCDGAVRSETSGARGVVLNPDAPSVSCEIVIELPRGAQFSEAWNAPERVAGGVYEFALPPEADLAWLVRATTQRLRDTGAGLAWELTNDGWWQVRHQGAGYRAAAWTTALRETDDGLELFCTDGNACIATCADAACSAIPASGAEATVSRRFVIADIGVRNATRIRLLEVRRRVIEALVAQGESTDPNDYLVLLTDTFYLYHPDGLRVNAGDGGWVFALGETRYAAPFGALEGGAVDGQPALVCRDGSDCLYLSEDERVGSVLLGLDPMTPHQAYGTILGAFETVERLARKRREAEQTEQDRAMAEVLARAEAQAARADSLLAALAKDAAEASGDVRPPENAAPEAPQWHRVEGTLDGSQGIFQLSPDHTGPAVTYELELTEGDTLYVEMLSSDFDPFLTLANTGGYVLHNDDRGLGLNAGLRYVIPASGAYGILAGSASADARGGFTLRLRTESP</sequence>